<dbReference type="eggNOG" id="COG2154">
    <property type="taxonomic scope" value="Bacteria"/>
</dbReference>
<dbReference type="InterPro" id="IPR036428">
    <property type="entry name" value="PCD_sf"/>
</dbReference>
<dbReference type="SUPFAM" id="SSF55248">
    <property type="entry name" value="PCD-like"/>
    <property type="match status" value="1"/>
</dbReference>
<dbReference type="CDD" id="cd00488">
    <property type="entry name" value="PCD_DCoH"/>
    <property type="match status" value="1"/>
</dbReference>
<dbReference type="InterPro" id="IPR001533">
    <property type="entry name" value="Pterin_deHydtase"/>
</dbReference>
<dbReference type="Pfam" id="PF01329">
    <property type="entry name" value="Pterin_4a"/>
    <property type="match status" value="1"/>
</dbReference>
<dbReference type="OrthoDB" id="15077at2"/>
<dbReference type="PATRIC" id="fig|1121353.3.peg.413"/>
<dbReference type="HOGENOM" id="CLU_081974_4_3_11"/>
<comment type="similarity">
    <text evidence="2">Belongs to the pterin-4-alpha-carbinolamine dehydratase family.</text>
</comment>
<name>M1UJ75_9CORY</name>
<dbReference type="Proteomes" id="UP000011760">
    <property type="component" value="Chromosome"/>
</dbReference>
<dbReference type="NCBIfam" id="NF002017">
    <property type="entry name" value="PRK00823.1-2"/>
    <property type="match status" value="1"/>
</dbReference>
<organism evidence="6 7">
    <name type="scientific">Corynebacterium callunae DSM 20147</name>
    <dbReference type="NCBI Taxonomy" id="1121353"/>
    <lineage>
        <taxon>Bacteria</taxon>
        <taxon>Bacillati</taxon>
        <taxon>Actinomycetota</taxon>
        <taxon>Actinomycetes</taxon>
        <taxon>Mycobacteriales</taxon>
        <taxon>Corynebacteriaceae</taxon>
        <taxon>Corynebacterium</taxon>
    </lineage>
</organism>
<dbReference type="EC" id="4.2.1.96" evidence="3"/>
<reference evidence="6 7" key="1">
    <citation type="submission" date="2013-02" db="EMBL/GenBank/DDBJ databases">
        <title>The complete genome sequence of Corynebacterium callunae DSM 20147.</title>
        <authorList>
            <person name="Ruckert C."/>
            <person name="Albersmeier A."/>
            <person name="Kalinowski J."/>
        </authorList>
    </citation>
    <scope>NUCLEOTIDE SEQUENCE [LARGE SCALE GENOMIC DNA]</scope>
    <source>
        <strain evidence="6 7">DSM 20147</strain>
    </source>
</reference>
<gene>
    <name evidence="6" type="ORF">H924_01975</name>
</gene>
<protein>
    <recommendedName>
        <fullName evidence="4">Putative pterin-4-alpha-carbinolamine dehydratase</fullName>
        <ecNumber evidence="3">4.2.1.96</ecNumber>
    </recommendedName>
</protein>
<evidence type="ECO:0000313" key="7">
    <source>
        <dbReference type="Proteomes" id="UP000011760"/>
    </source>
</evidence>
<dbReference type="EMBL" id="CP004354">
    <property type="protein sequence ID" value="AGG65849.1"/>
    <property type="molecule type" value="Genomic_DNA"/>
</dbReference>
<dbReference type="Gene3D" id="3.30.1360.20">
    <property type="entry name" value="Transcriptional coactivator/pterin dehydratase"/>
    <property type="match status" value="1"/>
</dbReference>
<dbReference type="STRING" id="1121353.H924_01975"/>
<evidence type="ECO:0000256" key="1">
    <source>
        <dbReference type="ARBA" id="ARBA00001554"/>
    </source>
</evidence>
<evidence type="ECO:0000313" key="6">
    <source>
        <dbReference type="EMBL" id="AGG65849.1"/>
    </source>
</evidence>
<proteinExistence type="inferred from homology"/>
<evidence type="ECO:0000256" key="4">
    <source>
        <dbReference type="ARBA" id="ARBA00021735"/>
    </source>
</evidence>
<evidence type="ECO:0000256" key="2">
    <source>
        <dbReference type="ARBA" id="ARBA00006472"/>
    </source>
</evidence>
<sequence>MTDPRQLLKAESIIDEKLGWDIAADYIQATFSTGDFLTGVKFINAIAESAEAANHHPDISLHYGAVVVELSSHDVGGITIRDINLAREINEHATALGLSFEA</sequence>
<evidence type="ECO:0000256" key="3">
    <source>
        <dbReference type="ARBA" id="ARBA00013252"/>
    </source>
</evidence>
<comment type="catalytic activity">
    <reaction evidence="1">
        <text>(4aS,6R)-4a-hydroxy-L-erythro-5,6,7,8-tetrahydrobiopterin = (6R)-L-erythro-6,7-dihydrobiopterin + H2O</text>
        <dbReference type="Rhea" id="RHEA:11920"/>
        <dbReference type="ChEBI" id="CHEBI:15377"/>
        <dbReference type="ChEBI" id="CHEBI:15642"/>
        <dbReference type="ChEBI" id="CHEBI:43120"/>
        <dbReference type="EC" id="4.2.1.96"/>
    </reaction>
</comment>
<dbReference type="KEGG" id="ccn:H924_01975"/>
<dbReference type="PANTHER" id="PTHR12599">
    <property type="entry name" value="PTERIN-4-ALPHA-CARBINOLAMINE DEHYDRATASE"/>
    <property type="match status" value="1"/>
</dbReference>
<keyword evidence="7" id="KW-1185">Reference proteome</keyword>
<dbReference type="GO" id="GO:0008124">
    <property type="term" value="F:4-alpha-hydroxytetrahydrobiopterin dehydratase activity"/>
    <property type="evidence" value="ECO:0007669"/>
    <property type="project" value="UniProtKB-EC"/>
</dbReference>
<dbReference type="GO" id="GO:0006729">
    <property type="term" value="P:tetrahydrobiopterin biosynthetic process"/>
    <property type="evidence" value="ECO:0007669"/>
    <property type="project" value="InterPro"/>
</dbReference>
<evidence type="ECO:0000256" key="5">
    <source>
        <dbReference type="ARBA" id="ARBA00023239"/>
    </source>
</evidence>
<dbReference type="AlphaFoldDB" id="M1UJ75"/>
<keyword evidence="5" id="KW-0456">Lyase</keyword>
<accession>M1UJ75</accession>
<dbReference type="PANTHER" id="PTHR12599:SF0">
    <property type="entry name" value="PTERIN-4-ALPHA-CARBINOLAMINE DEHYDRATASE"/>
    <property type="match status" value="1"/>
</dbReference>
<dbReference type="RefSeq" id="WP_015650301.1">
    <property type="nucleotide sequence ID" value="NC_020506.1"/>
</dbReference>